<dbReference type="GO" id="GO:0045892">
    <property type="term" value="P:negative regulation of DNA-templated transcription"/>
    <property type="evidence" value="ECO:0007669"/>
    <property type="project" value="TreeGrafter"/>
</dbReference>
<dbReference type="SUPFAM" id="SSF46785">
    <property type="entry name" value="Winged helix' DNA-binding domain"/>
    <property type="match status" value="1"/>
</dbReference>
<keyword evidence="7" id="KW-1185">Reference proteome</keyword>
<dbReference type="Gene3D" id="3.30.450.40">
    <property type="match status" value="1"/>
</dbReference>
<dbReference type="Pfam" id="PF01614">
    <property type="entry name" value="IclR_C"/>
    <property type="match status" value="1"/>
</dbReference>
<dbReference type="PROSITE" id="PS51078">
    <property type="entry name" value="ICLR_ED"/>
    <property type="match status" value="1"/>
</dbReference>
<dbReference type="PROSITE" id="PS51077">
    <property type="entry name" value="HTH_ICLR"/>
    <property type="match status" value="1"/>
</dbReference>
<dbReference type="InterPro" id="IPR005471">
    <property type="entry name" value="Tscrpt_reg_IclR_N"/>
</dbReference>
<dbReference type="InterPro" id="IPR036388">
    <property type="entry name" value="WH-like_DNA-bd_sf"/>
</dbReference>
<dbReference type="EMBL" id="VLTJ01000025">
    <property type="protein sequence ID" value="TSH94161.1"/>
    <property type="molecule type" value="Genomic_DNA"/>
</dbReference>
<dbReference type="PANTHER" id="PTHR30136:SF35">
    <property type="entry name" value="HTH-TYPE TRANSCRIPTIONAL REGULATOR RV1719"/>
    <property type="match status" value="1"/>
</dbReference>
<dbReference type="Proteomes" id="UP000318405">
    <property type="component" value="Unassembled WGS sequence"/>
</dbReference>
<dbReference type="InterPro" id="IPR029016">
    <property type="entry name" value="GAF-like_dom_sf"/>
</dbReference>
<sequence length="251" mass="27248">MGSDAVIKTAGRVFEVLEYMREVRRHITVREASEKLGYPLSSALVLLKSMATLGYLSYDAKQRAYYPTVRLAMLGDWVLDAQFAGGNLFAYLDQVAKGTGETAILGLQNDIYAQYVHVILGGKGIQFNVQSGTRRLLCMSGMGWALLSAQSDADVQRTIQRTNTRLAKNGQAVEPELVLEHVRASREAGYAFSRSTVTEGIGILAVPLPERAGGERLAVGVGGPVERLEAQRDSVLATLREFVARSAGVAR</sequence>
<evidence type="ECO:0000256" key="2">
    <source>
        <dbReference type="ARBA" id="ARBA00023125"/>
    </source>
</evidence>
<name>A0A556AMQ9_9BURK</name>
<evidence type="ECO:0000313" key="7">
    <source>
        <dbReference type="Proteomes" id="UP000318405"/>
    </source>
</evidence>
<dbReference type="AlphaFoldDB" id="A0A556AMQ9"/>
<dbReference type="InterPro" id="IPR014757">
    <property type="entry name" value="Tscrpt_reg_IclR_C"/>
</dbReference>
<accession>A0A556AMQ9</accession>
<dbReference type="InterPro" id="IPR050707">
    <property type="entry name" value="HTH_MetabolicPath_Reg"/>
</dbReference>
<keyword evidence="1" id="KW-0805">Transcription regulation</keyword>
<reference evidence="6 7" key="1">
    <citation type="submission" date="2019-07" db="EMBL/GenBank/DDBJ databases">
        <title>Qingshengfaniella alkalisoli gen. nov., sp. nov., isolated from saline soil.</title>
        <authorList>
            <person name="Xu L."/>
            <person name="Huang X.-X."/>
            <person name="Sun J.-Q."/>
        </authorList>
    </citation>
    <scope>NUCLEOTIDE SEQUENCE [LARGE SCALE GENOMIC DNA]</scope>
    <source>
        <strain evidence="6 7">DSM 27279</strain>
    </source>
</reference>
<dbReference type="GO" id="GO:0003700">
    <property type="term" value="F:DNA-binding transcription factor activity"/>
    <property type="evidence" value="ECO:0007669"/>
    <property type="project" value="TreeGrafter"/>
</dbReference>
<evidence type="ECO:0000259" key="4">
    <source>
        <dbReference type="PROSITE" id="PS51077"/>
    </source>
</evidence>
<organism evidence="6 7">
    <name type="scientific">Verticiella sediminum</name>
    <dbReference type="NCBI Taxonomy" id="1247510"/>
    <lineage>
        <taxon>Bacteria</taxon>
        <taxon>Pseudomonadati</taxon>
        <taxon>Pseudomonadota</taxon>
        <taxon>Betaproteobacteria</taxon>
        <taxon>Burkholderiales</taxon>
        <taxon>Alcaligenaceae</taxon>
        <taxon>Verticiella</taxon>
    </lineage>
</organism>
<dbReference type="PANTHER" id="PTHR30136">
    <property type="entry name" value="HELIX-TURN-HELIX TRANSCRIPTIONAL REGULATOR, ICLR FAMILY"/>
    <property type="match status" value="1"/>
</dbReference>
<evidence type="ECO:0000256" key="1">
    <source>
        <dbReference type="ARBA" id="ARBA00023015"/>
    </source>
</evidence>
<feature type="domain" description="HTH iclR-type" evidence="4">
    <location>
        <begin position="7"/>
        <end position="69"/>
    </location>
</feature>
<keyword evidence="3" id="KW-0804">Transcription</keyword>
<dbReference type="InterPro" id="IPR036390">
    <property type="entry name" value="WH_DNA-bd_sf"/>
</dbReference>
<gene>
    <name evidence="6" type="ORF">FOZ76_12660</name>
</gene>
<dbReference type="Gene3D" id="1.10.10.10">
    <property type="entry name" value="Winged helix-like DNA-binding domain superfamily/Winged helix DNA-binding domain"/>
    <property type="match status" value="1"/>
</dbReference>
<evidence type="ECO:0000259" key="5">
    <source>
        <dbReference type="PROSITE" id="PS51078"/>
    </source>
</evidence>
<dbReference type="SUPFAM" id="SSF55781">
    <property type="entry name" value="GAF domain-like"/>
    <property type="match status" value="1"/>
</dbReference>
<proteinExistence type="predicted"/>
<dbReference type="GO" id="GO:0003677">
    <property type="term" value="F:DNA binding"/>
    <property type="evidence" value="ECO:0007669"/>
    <property type="project" value="UniProtKB-KW"/>
</dbReference>
<dbReference type="RefSeq" id="WP_143948635.1">
    <property type="nucleotide sequence ID" value="NZ_BAABMB010000006.1"/>
</dbReference>
<keyword evidence="2" id="KW-0238">DNA-binding</keyword>
<protein>
    <submittedName>
        <fullName evidence="6">Helix-turn-helix domain-containing protein</fullName>
    </submittedName>
</protein>
<feature type="domain" description="IclR-ED" evidence="5">
    <location>
        <begin position="70"/>
        <end position="251"/>
    </location>
</feature>
<comment type="caution">
    <text evidence="6">The sequence shown here is derived from an EMBL/GenBank/DDBJ whole genome shotgun (WGS) entry which is preliminary data.</text>
</comment>
<evidence type="ECO:0000313" key="6">
    <source>
        <dbReference type="EMBL" id="TSH94161.1"/>
    </source>
</evidence>
<dbReference type="Pfam" id="PF09339">
    <property type="entry name" value="HTH_IclR"/>
    <property type="match status" value="1"/>
</dbReference>
<dbReference type="OrthoDB" id="8994386at2"/>
<evidence type="ECO:0000256" key="3">
    <source>
        <dbReference type="ARBA" id="ARBA00023163"/>
    </source>
</evidence>